<dbReference type="GO" id="GO:0019748">
    <property type="term" value="P:secondary metabolic process"/>
    <property type="evidence" value="ECO:0007669"/>
    <property type="project" value="TreeGrafter"/>
</dbReference>
<evidence type="ECO:0000256" key="1">
    <source>
        <dbReference type="ARBA" id="ARBA00023239"/>
    </source>
</evidence>
<feature type="compositionally biased region" description="Basic and acidic residues" evidence="2">
    <location>
        <begin position="296"/>
        <end position="310"/>
    </location>
</feature>
<sequence>MAAVAFHDGTLGFAVVGLLDDGDVHRAVPGGVELVEVGLPVACGVAHPHVRLPVTVGVGAEEQVFFCGCRSGLVGHGCRVPLGEFGKPRTSGSGDCSSTLPRTPGRRLPDGRPHASVPDALGEGVGDEGVGVAVAEPVVGLEPGDQLHVPGQRRGTDEVLPLRDRTAVLLLDRGEVAGGALHWRCHVDVLPVVSSQGDPGAPPGSRSTRSDRAAPRNSSLPGGDSRKFFRRTAVQWRASRTVANRCRSTASCRRPRARRSQVRRDPDRAAGAGAPSTATSASNRPAPSPTAPPAPGHRDLDRQHARRAPEEPAAWGARETSRSGPRLTGVVRRGPDRRVRQGSGQQHQPEQGDGRPRDPAPYPARGSCPAPRGHGFTLPGGYRIPAGWTAQTALAFMDGHEIRAQLLSAPWPFAGTADDPVFATRFCRSVNREYADLIGKHPDRFGAFAAVPLDSPEAMLTEIAYPLDELGLGGVLLNFNGLGHYLGRPFYAPVLADLDRRGTPVLVHPTDSPHVDVLGMGRPSSVCEYPFDTARTIVDAICSGVFRRHPGLRLILAHCGALPSMGWRIAETPPWEGDRTTPMSTRDTSPRSGAASTTTRRRRAHPTRVPSPGRPQRAGRLPSAPRPQPETRTGSLSQPKCGPWAAAYAARTWAASKPPMSSWSRITKVTSCLPHLRSAVARFVPAYPAPCGVSRRPGP</sequence>
<proteinExistence type="predicted"/>
<evidence type="ECO:0000259" key="3">
    <source>
        <dbReference type="Pfam" id="PF04909"/>
    </source>
</evidence>
<feature type="compositionally biased region" description="Polar residues" evidence="2">
    <location>
        <begin position="90"/>
        <end position="101"/>
    </location>
</feature>
<dbReference type="GO" id="GO:0005737">
    <property type="term" value="C:cytoplasm"/>
    <property type="evidence" value="ECO:0007669"/>
    <property type="project" value="TreeGrafter"/>
</dbReference>
<dbReference type="PANTHER" id="PTHR21240:SF28">
    <property type="entry name" value="ISO-OROTATE DECARBOXYLASE (EUROFUNG)"/>
    <property type="match status" value="1"/>
</dbReference>
<keyword evidence="1" id="KW-0456">Lyase</keyword>
<dbReference type="GO" id="GO:0016831">
    <property type="term" value="F:carboxy-lyase activity"/>
    <property type="evidence" value="ECO:0007669"/>
    <property type="project" value="InterPro"/>
</dbReference>
<name>A0A9W4DPE2_9ACTN</name>
<feature type="region of interest" description="Disordered" evidence="2">
    <location>
        <begin position="88"/>
        <end position="119"/>
    </location>
</feature>
<accession>A0A9W4DPE2</accession>
<dbReference type="Gene3D" id="3.20.20.140">
    <property type="entry name" value="Metal-dependent hydrolases"/>
    <property type="match status" value="1"/>
</dbReference>
<organism evidence="4 5">
    <name type="scientific">Actinacidiphila cocklensis</name>
    <dbReference type="NCBI Taxonomy" id="887465"/>
    <lineage>
        <taxon>Bacteria</taxon>
        <taxon>Bacillati</taxon>
        <taxon>Actinomycetota</taxon>
        <taxon>Actinomycetes</taxon>
        <taxon>Kitasatosporales</taxon>
        <taxon>Streptomycetaceae</taxon>
        <taxon>Actinacidiphila</taxon>
    </lineage>
</organism>
<protein>
    <recommendedName>
        <fullName evidence="3">Amidohydrolase-related domain-containing protein</fullName>
    </recommendedName>
</protein>
<dbReference type="Proteomes" id="UP001152519">
    <property type="component" value="Unassembled WGS sequence"/>
</dbReference>
<gene>
    <name evidence="4" type="ORF">SCOCK_210123</name>
</gene>
<reference evidence="4" key="1">
    <citation type="submission" date="2021-05" db="EMBL/GenBank/DDBJ databases">
        <authorList>
            <person name="Arsene-Ploetze F."/>
        </authorList>
    </citation>
    <scope>NUCLEOTIDE SEQUENCE</scope>
    <source>
        <strain evidence="4">DSM 42138</strain>
    </source>
</reference>
<dbReference type="Pfam" id="PF04909">
    <property type="entry name" value="Amidohydro_2"/>
    <property type="match status" value="1"/>
</dbReference>
<keyword evidence="5" id="KW-1185">Reference proteome</keyword>
<dbReference type="PANTHER" id="PTHR21240">
    <property type="entry name" value="2-AMINO-3-CARBOXYLMUCONATE-6-SEMIALDEHYDE DECARBOXYLASE"/>
    <property type="match status" value="1"/>
</dbReference>
<feature type="region of interest" description="Disordered" evidence="2">
    <location>
        <begin position="193"/>
        <end position="228"/>
    </location>
</feature>
<dbReference type="InterPro" id="IPR032466">
    <property type="entry name" value="Metal_Hydrolase"/>
</dbReference>
<comment type="caution">
    <text evidence="4">The sequence shown here is derived from an EMBL/GenBank/DDBJ whole genome shotgun (WGS) entry which is preliminary data.</text>
</comment>
<evidence type="ECO:0000256" key="2">
    <source>
        <dbReference type="SAM" id="MobiDB-lite"/>
    </source>
</evidence>
<dbReference type="AlphaFoldDB" id="A0A9W4DPE2"/>
<dbReference type="InterPro" id="IPR032465">
    <property type="entry name" value="ACMSD"/>
</dbReference>
<evidence type="ECO:0000313" key="5">
    <source>
        <dbReference type="Proteomes" id="UP001152519"/>
    </source>
</evidence>
<dbReference type="GO" id="GO:0016787">
    <property type="term" value="F:hydrolase activity"/>
    <property type="evidence" value="ECO:0007669"/>
    <property type="project" value="InterPro"/>
</dbReference>
<feature type="region of interest" description="Disordered" evidence="2">
    <location>
        <begin position="572"/>
        <end position="641"/>
    </location>
</feature>
<feature type="compositionally biased region" description="Pro residues" evidence="2">
    <location>
        <begin position="286"/>
        <end position="295"/>
    </location>
</feature>
<dbReference type="SUPFAM" id="SSF51556">
    <property type="entry name" value="Metallo-dependent hydrolases"/>
    <property type="match status" value="1"/>
</dbReference>
<evidence type="ECO:0000313" key="4">
    <source>
        <dbReference type="EMBL" id="CAG6393683.1"/>
    </source>
</evidence>
<feature type="region of interest" description="Disordered" evidence="2">
    <location>
        <begin position="243"/>
        <end position="373"/>
    </location>
</feature>
<feature type="compositionally biased region" description="Low complexity" evidence="2">
    <location>
        <begin position="269"/>
        <end position="285"/>
    </location>
</feature>
<dbReference type="EMBL" id="CAJSLV010000050">
    <property type="protein sequence ID" value="CAG6393683.1"/>
    <property type="molecule type" value="Genomic_DNA"/>
</dbReference>
<dbReference type="InterPro" id="IPR006680">
    <property type="entry name" value="Amidohydro-rel"/>
</dbReference>
<feature type="domain" description="Amidohydrolase-related" evidence="3">
    <location>
        <begin position="389"/>
        <end position="564"/>
    </location>
</feature>